<comment type="caution">
    <text evidence="4">The sequence shown here is derived from an EMBL/GenBank/DDBJ whole genome shotgun (WGS) entry which is preliminary data.</text>
</comment>
<organism evidence="4 5">
    <name type="scientific">Larkinella knui</name>
    <dbReference type="NCBI Taxonomy" id="2025310"/>
    <lineage>
        <taxon>Bacteria</taxon>
        <taxon>Pseudomonadati</taxon>
        <taxon>Bacteroidota</taxon>
        <taxon>Cytophagia</taxon>
        <taxon>Cytophagales</taxon>
        <taxon>Spirosomataceae</taxon>
        <taxon>Larkinella</taxon>
    </lineage>
</organism>
<evidence type="ECO:0000256" key="2">
    <source>
        <dbReference type="ARBA" id="ARBA00022777"/>
    </source>
</evidence>
<dbReference type="InterPro" id="IPR011611">
    <property type="entry name" value="PfkB_dom"/>
</dbReference>
<evidence type="ECO:0000256" key="1">
    <source>
        <dbReference type="ARBA" id="ARBA00022679"/>
    </source>
</evidence>
<dbReference type="Proteomes" id="UP000274271">
    <property type="component" value="Unassembled WGS sequence"/>
</dbReference>
<gene>
    <name evidence="4" type="ORF">EHT87_00305</name>
</gene>
<dbReference type="GO" id="GO:0016301">
    <property type="term" value="F:kinase activity"/>
    <property type="evidence" value="ECO:0007669"/>
    <property type="project" value="UniProtKB-KW"/>
</dbReference>
<dbReference type="EMBL" id="RQJP01000001">
    <property type="protein sequence ID" value="RRB16770.1"/>
    <property type="molecule type" value="Genomic_DNA"/>
</dbReference>
<dbReference type="SUPFAM" id="SSF53613">
    <property type="entry name" value="Ribokinase-like"/>
    <property type="match status" value="1"/>
</dbReference>
<dbReference type="CDD" id="cd01166">
    <property type="entry name" value="KdgK"/>
    <property type="match status" value="1"/>
</dbReference>
<keyword evidence="1" id="KW-0808">Transferase</keyword>
<dbReference type="RefSeq" id="WP_124902715.1">
    <property type="nucleotide sequence ID" value="NZ_RQJP01000001.1"/>
</dbReference>
<dbReference type="PANTHER" id="PTHR10584:SF167">
    <property type="entry name" value="PFKB DOMAIN PROTEIN"/>
    <property type="match status" value="1"/>
</dbReference>
<feature type="domain" description="Carbohydrate kinase PfkB" evidence="3">
    <location>
        <begin position="4"/>
        <end position="294"/>
    </location>
</feature>
<evidence type="ECO:0000313" key="4">
    <source>
        <dbReference type="EMBL" id="RRB16770.1"/>
    </source>
</evidence>
<protein>
    <submittedName>
        <fullName evidence="4">Carbohydrate kinase family protein</fullName>
    </submittedName>
</protein>
<evidence type="ECO:0000313" key="5">
    <source>
        <dbReference type="Proteomes" id="UP000274271"/>
    </source>
</evidence>
<dbReference type="AlphaFoldDB" id="A0A3P1CUJ2"/>
<reference evidence="4 5" key="1">
    <citation type="submission" date="2018-11" db="EMBL/GenBank/DDBJ databases">
        <authorList>
            <person name="Zhou Z."/>
            <person name="Wang G."/>
        </authorList>
    </citation>
    <scope>NUCLEOTIDE SEQUENCE [LARGE SCALE GENOMIC DNA]</scope>
    <source>
        <strain evidence="4 5">KCTC42998</strain>
    </source>
</reference>
<dbReference type="Gene3D" id="3.40.1190.20">
    <property type="match status" value="1"/>
</dbReference>
<dbReference type="InterPro" id="IPR029056">
    <property type="entry name" value="Ribokinase-like"/>
</dbReference>
<keyword evidence="2 4" id="KW-0418">Kinase</keyword>
<dbReference type="PANTHER" id="PTHR10584">
    <property type="entry name" value="SUGAR KINASE"/>
    <property type="match status" value="1"/>
</dbReference>
<proteinExistence type="predicted"/>
<evidence type="ECO:0000259" key="3">
    <source>
        <dbReference type="Pfam" id="PF00294"/>
    </source>
</evidence>
<accession>A0A3P1CUJ2</accession>
<name>A0A3P1CUJ2_9BACT</name>
<sequence>MQQTDLLVVGELNVDLLLDQVNGFPVIGQEILADKMLLTLGSSSAIFAANSAALGSRVAFCGMLGKDLFGEFILRELQSKKVDTRFVVESPVHQTGLTMILNYDQDRANVTYGGAMNHFSINDIPLQALHRFRHLHVSSYFLQRALQEDITDLFAAAKAAGLSTSLDLQWDPANTWDFPGEACLPYVDFFLPNEKELLSLTGQSEVEEAIASLSGFANTIVVKKGIHGATAYSSTGVLHADAYVNDHFVDAIGAGDSFNAGFINRFLNGHDLPECLRLGNLMGAINTTAAGGTAAFATIQSVKQTAQQLFNLDFQPW</sequence>
<dbReference type="OrthoDB" id="9813569at2"/>
<keyword evidence="5" id="KW-1185">Reference proteome</keyword>
<dbReference type="Pfam" id="PF00294">
    <property type="entry name" value="PfkB"/>
    <property type="match status" value="1"/>
</dbReference>